<evidence type="ECO:0000256" key="5">
    <source>
        <dbReference type="ARBA" id="ARBA00022884"/>
    </source>
</evidence>
<name>A0A1F8G242_9BACT</name>
<dbReference type="PANTHER" id="PTHR33992:SF1">
    <property type="entry name" value="RIBONUCLEASE P PROTEIN COMPONENT"/>
    <property type="match status" value="1"/>
</dbReference>
<evidence type="ECO:0000256" key="4">
    <source>
        <dbReference type="ARBA" id="ARBA00022801"/>
    </source>
</evidence>
<organism evidence="8 9">
    <name type="scientific">Candidatus Yanofskybacteria bacterium RIFCSPHIGHO2_12_FULL_45_19b</name>
    <dbReference type="NCBI Taxonomy" id="1802689"/>
    <lineage>
        <taxon>Bacteria</taxon>
        <taxon>Candidatus Yanofskyibacteriota</taxon>
    </lineage>
</organism>
<gene>
    <name evidence="6" type="primary">rnpA</name>
    <name evidence="8" type="ORF">A3F25_02705</name>
</gene>
<keyword evidence="1 6" id="KW-0819">tRNA processing</keyword>
<evidence type="ECO:0000256" key="1">
    <source>
        <dbReference type="ARBA" id="ARBA00022694"/>
    </source>
</evidence>
<comment type="caution">
    <text evidence="8">The sequence shown here is derived from an EMBL/GenBank/DDBJ whole genome shotgun (WGS) entry which is preliminary data.</text>
</comment>
<dbReference type="PANTHER" id="PTHR33992">
    <property type="entry name" value="RIBONUCLEASE P PROTEIN COMPONENT"/>
    <property type="match status" value="1"/>
</dbReference>
<dbReference type="EMBL" id="MGKD01000029">
    <property type="protein sequence ID" value="OGN18806.1"/>
    <property type="molecule type" value="Genomic_DNA"/>
</dbReference>
<dbReference type="InterPro" id="IPR000100">
    <property type="entry name" value="RNase_P"/>
</dbReference>
<dbReference type="Proteomes" id="UP000177478">
    <property type="component" value="Unassembled WGS sequence"/>
</dbReference>
<dbReference type="HAMAP" id="MF_00227">
    <property type="entry name" value="RNase_P"/>
    <property type="match status" value="1"/>
</dbReference>
<keyword evidence="5 6" id="KW-0694">RNA-binding</keyword>
<evidence type="ECO:0000256" key="2">
    <source>
        <dbReference type="ARBA" id="ARBA00022722"/>
    </source>
</evidence>
<protein>
    <recommendedName>
        <fullName evidence="6 7">Ribonuclease P protein component</fullName>
        <shortName evidence="6">RNase P protein</shortName>
        <shortName evidence="6">RNaseP protein</shortName>
        <ecNumber evidence="6 7">3.1.26.5</ecNumber>
    </recommendedName>
    <alternativeName>
        <fullName evidence="6">Protein C5</fullName>
    </alternativeName>
</protein>
<proteinExistence type="inferred from homology"/>
<keyword evidence="3 6" id="KW-0255">Endonuclease</keyword>
<comment type="catalytic activity">
    <reaction evidence="6">
        <text>Endonucleolytic cleavage of RNA, removing 5'-extranucleotides from tRNA precursor.</text>
        <dbReference type="EC" id="3.1.26.5"/>
    </reaction>
</comment>
<dbReference type="EC" id="3.1.26.5" evidence="6 7"/>
<evidence type="ECO:0000313" key="9">
    <source>
        <dbReference type="Proteomes" id="UP000177478"/>
    </source>
</evidence>
<comment type="function">
    <text evidence="6">RNaseP catalyzes the removal of the 5'-leader sequence from pre-tRNA to produce the mature 5'-terminus. It can also cleave other RNA substrates such as 4.5S RNA. The protein component plays an auxiliary but essential role in vivo by binding to the 5'-leader sequence and broadening the substrate specificity of the ribozyme.</text>
</comment>
<evidence type="ECO:0000256" key="7">
    <source>
        <dbReference type="NCBIfam" id="TIGR00188"/>
    </source>
</evidence>
<dbReference type="GO" id="GO:0001682">
    <property type="term" value="P:tRNA 5'-leader removal"/>
    <property type="evidence" value="ECO:0007669"/>
    <property type="project" value="UniProtKB-UniRule"/>
</dbReference>
<keyword evidence="4 6" id="KW-0378">Hydrolase</keyword>
<dbReference type="SUPFAM" id="SSF54211">
    <property type="entry name" value="Ribosomal protein S5 domain 2-like"/>
    <property type="match status" value="1"/>
</dbReference>
<dbReference type="Gene3D" id="3.30.230.10">
    <property type="match status" value="1"/>
</dbReference>
<evidence type="ECO:0000256" key="6">
    <source>
        <dbReference type="HAMAP-Rule" id="MF_00227"/>
    </source>
</evidence>
<sequence>MALPRTQRLTNRADFLRISQQGKTVGDDFFLLRYTPGAVTNNRVAIVISRKAIPLATKRNQLRRIISAWLAEYWCLDTSRPTDLVIGVKAGCAKLKSNQIKISLEQLFRKANLV</sequence>
<keyword evidence="2 6" id="KW-0540">Nuclease</keyword>
<dbReference type="GO" id="GO:0030677">
    <property type="term" value="C:ribonuclease P complex"/>
    <property type="evidence" value="ECO:0007669"/>
    <property type="project" value="TreeGrafter"/>
</dbReference>
<dbReference type="InterPro" id="IPR014721">
    <property type="entry name" value="Ribsml_uS5_D2-typ_fold_subgr"/>
</dbReference>
<dbReference type="GO" id="GO:0004526">
    <property type="term" value="F:ribonuclease P activity"/>
    <property type="evidence" value="ECO:0007669"/>
    <property type="project" value="UniProtKB-UniRule"/>
</dbReference>
<comment type="similarity">
    <text evidence="6">Belongs to the RnpA family.</text>
</comment>
<dbReference type="GO" id="GO:0042781">
    <property type="term" value="F:3'-tRNA processing endoribonuclease activity"/>
    <property type="evidence" value="ECO:0007669"/>
    <property type="project" value="TreeGrafter"/>
</dbReference>
<dbReference type="AlphaFoldDB" id="A0A1F8G242"/>
<evidence type="ECO:0000313" key="8">
    <source>
        <dbReference type="EMBL" id="OGN18806.1"/>
    </source>
</evidence>
<dbReference type="NCBIfam" id="TIGR00188">
    <property type="entry name" value="rnpA"/>
    <property type="match status" value="1"/>
</dbReference>
<dbReference type="InterPro" id="IPR020568">
    <property type="entry name" value="Ribosomal_Su5_D2-typ_SF"/>
</dbReference>
<reference evidence="8 9" key="1">
    <citation type="journal article" date="2016" name="Nat. Commun.">
        <title>Thousands of microbial genomes shed light on interconnected biogeochemical processes in an aquifer system.</title>
        <authorList>
            <person name="Anantharaman K."/>
            <person name="Brown C.T."/>
            <person name="Hug L.A."/>
            <person name="Sharon I."/>
            <person name="Castelle C.J."/>
            <person name="Probst A.J."/>
            <person name="Thomas B.C."/>
            <person name="Singh A."/>
            <person name="Wilkins M.J."/>
            <person name="Karaoz U."/>
            <person name="Brodie E.L."/>
            <person name="Williams K.H."/>
            <person name="Hubbard S.S."/>
            <person name="Banfield J.F."/>
        </authorList>
    </citation>
    <scope>NUCLEOTIDE SEQUENCE [LARGE SCALE GENOMIC DNA]</scope>
</reference>
<dbReference type="Pfam" id="PF00825">
    <property type="entry name" value="Ribonuclease_P"/>
    <property type="match status" value="1"/>
</dbReference>
<comment type="subunit">
    <text evidence="6">Consists of a catalytic RNA component (M1 or rnpB) and a protein subunit.</text>
</comment>
<accession>A0A1F8G242</accession>
<evidence type="ECO:0000256" key="3">
    <source>
        <dbReference type="ARBA" id="ARBA00022759"/>
    </source>
</evidence>
<dbReference type="STRING" id="1802689.A3F25_02705"/>
<dbReference type="GO" id="GO:0000049">
    <property type="term" value="F:tRNA binding"/>
    <property type="evidence" value="ECO:0007669"/>
    <property type="project" value="UniProtKB-UniRule"/>
</dbReference>